<evidence type="ECO:0000313" key="4">
    <source>
        <dbReference type="Proteomes" id="UP001304419"/>
    </source>
</evidence>
<evidence type="ECO:0000313" key="1">
    <source>
        <dbReference type="EMBL" id="NLR22589.1"/>
    </source>
</evidence>
<evidence type="ECO:0008006" key="5">
    <source>
        <dbReference type="Google" id="ProtNLM"/>
    </source>
</evidence>
<evidence type="ECO:0000313" key="3">
    <source>
        <dbReference type="Proteomes" id="UP000646877"/>
    </source>
</evidence>
<dbReference type="EMBL" id="CP137578">
    <property type="protein sequence ID" value="WOX29514.1"/>
    <property type="molecule type" value="Genomic_DNA"/>
</dbReference>
<reference evidence="1" key="1">
    <citation type="submission" date="2019-10" db="EMBL/GenBank/DDBJ databases">
        <authorList>
            <person name="Paulsen S."/>
        </authorList>
    </citation>
    <scope>NUCLEOTIDE SEQUENCE</scope>
    <source>
        <strain evidence="1">LMG 19692</strain>
    </source>
</reference>
<accession>A0A8I2H7H7</accession>
<reference evidence="2 4" key="2">
    <citation type="submission" date="2023-10" db="EMBL/GenBank/DDBJ databases">
        <title>To unveil natural product biosynthetic capacity in Pseudoalteromonas.</title>
        <authorList>
            <person name="Wang J."/>
        </authorList>
    </citation>
    <scope>NUCLEOTIDE SEQUENCE [LARGE SCALE GENOMIC DNA]</scope>
    <source>
        <strain evidence="2 4">DSM 15914</strain>
    </source>
</reference>
<organism evidence="1 3">
    <name type="scientific">Pseudoalteromonas maricaloris</name>
    <dbReference type="NCBI Taxonomy" id="184924"/>
    <lineage>
        <taxon>Bacteria</taxon>
        <taxon>Pseudomonadati</taxon>
        <taxon>Pseudomonadota</taxon>
        <taxon>Gammaproteobacteria</taxon>
        <taxon>Alteromonadales</taxon>
        <taxon>Pseudoalteromonadaceae</taxon>
        <taxon>Pseudoalteromonas</taxon>
    </lineage>
</organism>
<proteinExistence type="predicted"/>
<keyword evidence="4" id="KW-1185">Reference proteome</keyword>
<sequence>MKKKQLPSIIQKNRWRRRLSSKRLKKAKRSEQYSLKLTRKGLRFVKSPVSIRVIAPFNISLGKKYHNSCVNFVTELGAAVRQASISLQTVCICFRDTEHISASAGIYLLSSTEEYVMKFPGVKFQVRVPPSVPLNSIKRREPVVHAALNRIGFYSVLSIKQSSLKPIPHVNTWHIESDKIVKGNLVGKALNKLESIGIDQKALYRSGIEAMNNAIEHAYSREIPNVNKFITKKWWLFAGVIDNKLIFLIADKGHGIPNTIPYTQPQNIIDEIKSKMKAVSSKVSDTVLTGDVEAIHVATLIKKTRTELGHRGKGGPDLRKFVESEPKAKLQIYSNFGSYSFSITSKGKSAPLGFNNKRSIQGTIIGWEVPLPEGMSQRA</sequence>
<evidence type="ECO:0000313" key="2">
    <source>
        <dbReference type="EMBL" id="WOX29514.1"/>
    </source>
</evidence>
<dbReference type="Proteomes" id="UP000646877">
    <property type="component" value="Unassembled WGS sequence"/>
</dbReference>
<name>A0A8I2H7H7_9GAMM</name>
<dbReference type="RefSeq" id="WP_130126755.1">
    <property type="nucleotide sequence ID" value="NZ_CBCSDF010000014.1"/>
</dbReference>
<dbReference type="EMBL" id="WEIA01000009">
    <property type="protein sequence ID" value="NLR22589.1"/>
    <property type="molecule type" value="Genomic_DNA"/>
</dbReference>
<gene>
    <name evidence="1" type="ORF">F9Y85_15010</name>
    <name evidence="2" type="ORF">R5H13_04415</name>
</gene>
<dbReference type="Proteomes" id="UP001304419">
    <property type="component" value="Chromosome 1"/>
</dbReference>
<protein>
    <recommendedName>
        <fullName evidence="5">ATP-binding protein</fullName>
    </recommendedName>
</protein>
<dbReference type="AlphaFoldDB" id="A0A8I2H7H7"/>